<dbReference type="InterPro" id="IPR017853">
    <property type="entry name" value="GH"/>
</dbReference>
<dbReference type="PANTHER" id="PTHR36447">
    <property type="entry name" value="BETA-GALACTOSIDASE GANA"/>
    <property type="match status" value="1"/>
</dbReference>
<reference evidence="11 12" key="1">
    <citation type="submission" date="2021-06" db="EMBL/GenBank/DDBJ databases">
        <title>Description of novel taxa of the family Lachnospiraceae.</title>
        <authorList>
            <person name="Chaplin A.V."/>
            <person name="Sokolova S.R."/>
            <person name="Pikina A.P."/>
            <person name="Korzhanova M."/>
            <person name="Belova V."/>
            <person name="Korostin D."/>
            <person name="Efimov B.A."/>
        </authorList>
    </citation>
    <scope>NUCLEOTIDE SEQUENCE [LARGE SCALE GENOMIC DNA]</scope>
    <source>
        <strain evidence="11 12">ASD4241</strain>
    </source>
</reference>
<dbReference type="InterPro" id="IPR013529">
    <property type="entry name" value="Glyco_hydro_42_N"/>
</dbReference>
<feature type="domain" description="Glycoside hydrolase family 42 N-terminal" evidence="9">
    <location>
        <begin position="8"/>
        <end position="379"/>
    </location>
</feature>
<accession>A0ABS6K706</accession>
<protein>
    <recommendedName>
        <fullName evidence="3 8">Beta-galactosidase</fullName>
        <shortName evidence="8">Beta-gal</shortName>
        <ecNumber evidence="3 8">3.2.1.23</ecNumber>
    </recommendedName>
</protein>
<evidence type="ECO:0000313" key="12">
    <source>
        <dbReference type="Proteomes" id="UP001314681"/>
    </source>
</evidence>
<dbReference type="InterPro" id="IPR029062">
    <property type="entry name" value="Class_I_gatase-like"/>
</dbReference>
<evidence type="ECO:0000256" key="4">
    <source>
        <dbReference type="ARBA" id="ARBA00022723"/>
    </source>
</evidence>
<keyword evidence="5 8" id="KW-0378">Hydrolase</keyword>
<dbReference type="SUPFAM" id="SSF51445">
    <property type="entry name" value="(Trans)glycosidases"/>
    <property type="match status" value="1"/>
</dbReference>
<evidence type="ECO:0000256" key="6">
    <source>
        <dbReference type="ARBA" id="ARBA00022833"/>
    </source>
</evidence>
<dbReference type="SUPFAM" id="SSF52317">
    <property type="entry name" value="Class I glutamine amidotransferase-like"/>
    <property type="match status" value="1"/>
</dbReference>
<evidence type="ECO:0000256" key="3">
    <source>
        <dbReference type="ARBA" id="ARBA00012756"/>
    </source>
</evidence>
<dbReference type="Pfam" id="PF02449">
    <property type="entry name" value="Glyco_hydro_42"/>
    <property type="match status" value="1"/>
</dbReference>
<comment type="similarity">
    <text evidence="2 8">Belongs to the glycosyl hydrolase 42 family.</text>
</comment>
<feature type="domain" description="Beta-galactosidase trimerisation" evidence="10">
    <location>
        <begin position="395"/>
        <end position="596"/>
    </location>
</feature>
<dbReference type="PANTHER" id="PTHR36447:SF2">
    <property type="entry name" value="BETA-GALACTOSIDASE YESZ"/>
    <property type="match status" value="1"/>
</dbReference>
<keyword evidence="6" id="KW-0862">Zinc</keyword>
<evidence type="ECO:0000256" key="1">
    <source>
        <dbReference type="ARBA" id="ARBA00001412"/>
    </source>
</evidence>
<keyword evidence="4" id="KW-0479">Metal-binding</keyword>
<evidence type="ECO:0000256" key="5">
    <source>
        <dbReference type="ARBA" id="ARBA00022801"/>
    </source>
</evidence>
<dbReference type="PIRSF" id="PIRSF001084">
    <property type="entry name" value="B-galactosidase"/>
    <property type="match status" value="1"/>
</dbReference>
<evidence type="ECO:0000256" key="7">
    <source>
        <dbReference type="ARBA" id="ARBA00023295"/>
    </source>
</evidence>
<dbReference type="Gene3D" id="3.40.50.880">
    <property type="match status" value="1"/>
</dbReference>
<keyword evidence="7 8" id="KW-0326">Glycosidase</keyword>
<evidence type="ECO:0000259" key="9">
    <source>
        <dbReference type="Pfam" id="PF02449"/>
    </source>
</evidence>
<dbReference type="Pfam" id="PF08532">
    <property type="entry name" value="Glyco_hydro_42M"/>
    <property type="match status" value="1"/>
</dbReference>
<sequence length="688" mass="79327">MMIVGTAYYPEHWPRERWETDAGLMEELGIQAVRMGEFGWSVMEPAPGNYDFSLYEEAMEVLGKHGIRTVLCTPTATPPRWVCERLPDLYRVDRDGHVLGFGSRRHYCYNHPQYREYSRRIILKMAEHFRGNPQVYGWQIDNELGCEDEVRCYCGNCRAAFVRWLKRKYRDLENLNQSWGTVFWSQTYTDWDQIVLPARTVTDAYSQHTHNPGLLLDYARFSSDSLISYAQMECDTLRACTDLPVVHNIVSEYCDNYELAKMLDYAGYDAYPRSEWDCNSMAKIGFYYELTGGYKRKPFWILEQQSGPCGWNILGNTPAPGQLRLWSLCGAAHGAENLFYFRWRSCLFGAEQYWYGILDHDGIPRRRYQEIQETIRELHEQERILRMETDYEALVVYDYENKFIHEFQRHQEAFDYREQAAAWYEGLVRNGIAAAVSDGSAPFQEYPVVVVPYLSLAPEGFSRKCEEYAKKGGTLVLTMLCGERTGENRITDQTLPGVFREMASAEVQEFDTLYDQNIPVLKRDRKRTEEAAEHSRAEQRAAGEVGRARMRCEILKPHMAESLCTYGAGYFEGKTAVSWNHYGEGNVIYVGCDMEDYTEILKMILRIAGISPRNLPRDVEYVPKRDDQGLYGIFLNHGGADAEVEVNESYGIQAETQKNIVIPGYGMCIEKIGSASTFLYPNSIPKAP</sequence>
<organism evidence="11 12">
    <name type="scientific">Diplocloster modestus</name>
    <dbReference type="NCBI Taxonomy" id="2850322"/>
    <lineage>
        <taxon>Bacteria</taxon>
        <taxon>Bacillati</taxon>
        <taxon>Bacillota</taxon>
        <taxon>Clostridia</taxon>
        <taxon>Lachnospirales</taxon>
        <taxon>Lachnospiraceae</taxon>
        <taxon>Diplocloster</taxon>
    </lineage>
</organism>
<dbReference type="CDD" id="cd03143">
    <property type="entry name" value="A4_beta-galactosidase_middle_domain"/>
    <property type="match status" value="1"/>
</dbReference>
<gene>
    <name evidence="11" type="ORF">KTH90_09645</name>
</gene>
<evidence type="ECO:0000256" key="8">
    <source>
        <dbReference type="PIRNR" id="PIRNR001084"/>
    </source>
</evidence>
<dbReference type="Proteomes" id="UP001314681">
    <property type="component" value="Unassembled WGS sequence"/>
</dbReference>
<evidence type="ECO:0000313" key="11">
    <source>
        <dbReference type="EMBL" id="MBU9726277.1"/>
    </source>
</evidence>
<comment type="catalytic activity">
    <reaction evidence="1 8">
        <text>Hydrolysis of terminal non-reducing beta-D-galactose residues in beta-D-galactosides.</text>
        <dbReference type="EC" id="3.2.1.23"/>
    </reaction>
</comment>
<dbReference type="EMBL" id="JAHQCX010000005">
    <property type="protein sequence ID" value="MBU9726277.1"/>
    <property type="molecule type" value="Genomic_DNA"/>
</dbReference>
<dbReference type="Gene3D" id="3.20.20.80">
    <property type="entry name" value="Glycosidases"/>
    <property type="match status" value="1"/>
</dbReference>
<comment type="caution">
    <text evidence="11">The sequence shown here is derived from an EMBL/GenBank/DDBJ whole genome shotgun (WGS) entry which is preliminary data.</text>
</comment>
<dbReference type="RefSeq" id="WP_158351178.1">
    <property type="nucleotide sequence ID" value="NZ_JAHQCX010000005.1"/>
</dbReference>
<dbReference type="InterPro" id="IPR013738">
    <property type="entry name" value="Beta_galactosidase_Trimer"/>
</dbReference>
<dbReference type="InterPro" id="IPR003476">
    <property type="entry name" value="Glyco_hydro_42"/>
</dbReference>
<dbReference type="EC" id="3.2.1.23" evidence="3 8"/>
<proteinExistence type="inferred from homology"/>
<evidence type="ECO:0000259" key="10">
    <source>
        <dbReference type="Pfam" id="PF08532"/>
    </source>
</evidence>
<evidence type="ECO:0000256" key="2">
    <source>
        <dbReference type="ARBA" id="ARBA00005940"/>
    </source>
</evidence>
<keyword evidence="12" id="KW-1185">Reference proteome</keyword>
<name>A0ABS6K706_9FIRM</name>